<dbReference type="AlphaFoldDB" id="A0A7T7XNW1"/>
<keyword evidence="10" id="KW-0511">Multifunctional enzyme</keyword>
<evidence type="ECO:0000256" key="5">
    <source>
        <dbReference type="ARBA" id="ARBA00006654"/>
    </source>
</evidence>
<dbReference type="CDD" id="cd07410">
    <property type="entry name" value="MPP_CpdB_N"/>
    <property type="match status" value="1"/>
</dbReference>
<dbReference type="GO" id="GO:0000166">
    <property type="term" value="F:nucleotide binding"/>
    <property type="evidence" value="ECO:0007669"/>
    <property type="project" value="UniProtKB-KW"/>
</dbReference>
<dbReference type="SUPFAM" id="SSF56300">
    <property type="entry name" value="Metallo-dependent phosphatases"/>
    <property type="match status" value="1"/>
</dbReference>
<dbReference type="InterPro" id="IPR036907">
    <property type="entry name" value="5'-Nucleotdase_C_sf"/>
</dbReference>
<dbReference type="InterPro" id="IPR006146">
    <property type="entry name" value="5'-Nucleotdase_CS"/>
</dbReference>
<dbReference type="GO" id="GO:0008254">
    <property type="term" value="F:3'-nucleotidase activity"/>
    <property type="evidence" value="ECO:0007669"/>
    <property type="project" value="UniProtKB-EC"/>
</dbReference>
<comment type="subcellular location">
    <subcellularLocation>
        <location evidence="4">Cell envelope</location>
    </subcellularLocation>
</comment>
<dbReference type="GO" id="GO:0030288">
    <property type="term" value="C:outer membrane-bounded periplasmic space"/>
    <property type="evidence" value="ECO:0007669"/>
    <property type="project" value="TreeGrafter"/>
</dbReference>
<evidence type="ECO:0000259" key="12">
    <source>
        <dbReference type="Pfam" id="PF00149"/>
    </source>
</evidence>
<protein>
    <submittedName>
        <fullName evidence="14">Bifunctional 2',3'-cyclic-nucleotide 2'-phosphodiesterase/3'-nucleotidase</fullName>
    </submittedName>
</protein>
<evidence type="ECO:0000256" key="8">
    <source>
        <dbReference type="ARBA" id="ARBA00022741"/>
    </source>
</evidence>
<feature type="domain" description="5'-Nucleotidase C-terminal" evidence="13">
    <location>
        <begin position="391"/>
        <end position="566"/>
    </location>
</feature>
<dbReference type="InterPro" id="IPR008334">
    <property type="entry name" value="5'-Nucleotdase_C"/>
</dbReference>
<accession>A0A7T7XNW1</accession>
<reference evidence="14" key="1">
    <citation type="submission" date="2021-01" db="EMBL/GenBank/DDBJ databases">
        <title>Description of Breznakiella homolactica.</title>
        <authorList>
            <person name="Song Y."/>
            <person name="Brune A."/>
        </authorList>
    </citation>
    <scope>NUCLEOTIDE SEQUENCE</scope>
    <source>
        <strain evidence="14">RmG30</strain>
    </source>
</reference>
<evidence type="ECO:0000256" key="7">
    <source>
        <dbReference type="ARBA" id="ARBA00022729"/>
    </source>
</evidence>
<dbReference type="KEGG" id="bhc:JFL75_02445"/>
<dbReference type="InterPro" id="IPR006179">
    <property type="entry name" value="5_nucleotidase/apyrase"/>
</dbReference>
<dbReference type="SUPFAM" id="SSF55816">
    <property type="entry name" value="5'-nucleotidase (syn. UDP-sugar hydrolase), C-terminal domain"/>
    <property type="match status" value="1"/>
</dbReference>
<feature type="signal peptide" evidence="11">
    <location>
        <begin position="1"/>
        <end position="25"/>
    </location>
</feature>
<dbReference type="GO" id="GO:0008663">
    <property type="term" value="F:2',3'-cyclic-nucleotide 2'-phosphodiesterase activity"/>
    <property type="evidence" value="ECO:0007669"/>
    <property type="project" value="UniProtKB-EC"/>
</dbReference>
<comment type="catalytic activity">
    <reaction evidence="1">
        <text>a ribonucleoside 3'-phosphate + H2O = a ribonucleoside + phosphate</text>
        <dbReference type="Rhea" id="RHEA:10144"/>
        <dbReference type="ChEBI" id="CHEBI:13197"/>
        <dbReference type="ChEBI" id="CHEBI:15377"/>
        <dbReference type="ChEBI" id="CHEBI:18254"/>
        <dbReference type="ChEBI" id="CHEBI:43474"/>
        <dbReference type="EC" id="3.1.3.6"/>
    </reaction>
</comment>
<evidence type="ECO:0000256" key="1">
    <source>
        <dbReference type="ARBA" id="ARBA00000527"/>
    </source>
</evidence>
<dbReference type="PRINTS" id="PR01607">
    <property type="entry name" value="APYRASEFAMLY"/>
</dbReference>
<dbReference type="Pfam" id="PF02872">
    <property type="entry name" value="5_nucleotid_C"/>
    <property type="match status" value="1"/>
</dbReference>
<comment type="similarity">
    <text evidence="5 11">Belongs to the 5'-nucleotidase family.</text>
</comment>
<dbReference type="Gene3D" id="3.90.780.10">
    <property type="entry name" value="5'-Nucleotidase, C-terminal domain"/>
    <property type="match status" value="1"/>
</dbReference>
<dbReference type="NCBIfam" id="NF006938">
    <property type="entry name" value="PRK09420.1"/>
    <property type="match status" value="1"/>
</dbReference>
<feature type="chain" id="PRO_5031605047" evidence="11">
    <location>
        <begin position="26"/>
        <end position="647"/>
    </location>
</feature>
<proteinExistence type="inferred from homology"/>
<dbReference type="GO" id="GO:0009166">
    <property type="term" value="P:nucleotide catabolic process"/>
    <property type="evidence" value="ECO:0007669"/>
    <property type="project" value="InterPro"/>
</dbReference>
<evidence type="ECO:0000256" key="2">
    <source>
        <dbReference type="ARBA" id="ARBA00001730"/>
    </source>
</evidence>
<dbReference type="InterPro" id="IPR041827">
    <property type="entry name" value="CpdB_N"/>
</dbReference>
<dbReference type="Proteomes" id="UP000595917">
    <property type="component" value="Chromosome"/>
</dbReference>
<evidence type="ECO:0000256" key="9">
    <source>
        <dbReference type="ARBA" id="ARBA00022801"/>
    </source>
</evidence>
<keyword evidence="15" id="KW-1185">Reference proteome</keyword>
<dbReference type="Pfam" id="PF00149">
    <property type="entry name" value="Metallophos"/>
    <property type="match status" value="1"/>
</dbReference>
<dbReference type="PANTHER" id="PTHR11575:SF6">
    <property type="entry name" value="2',3'-CYCLIC-NUCLEOTIDE 2'-PHOSPHODIESTERASE_3'-NUCLEOTIDASE"/>
    <property type="match status" value="1"/>
</dbReference>
<dbReference type="EMBL" id="CP067089">
    <property type="protein sequence ID" value="QQO09789.1"/>
    <property type="molecule type" value="Genomic_DNA"/>
</dbReference>
<keyword evidence="6" id="KW-0479">Metal-binding</keyword>
<keyword evidence="9 11" id="KW-0378">Hydrolase</keyword>
<dbReference type="PROSITE" id="PS00786">
    <property type="entry name" value="5_NUCLEOTIDASE_2"/>
    <property type="match status" value="1"/>
</dbReference>
<comment type="cofactor">
    <cofactor evidence="3">
        <name>a divalent metal cation</name>
        <dbReference type="ChEBI" id="CHEBI:60240"/>
    </cofactor>
</comment>
<dbReference type="GO" id="GO:0046872">
    <property type="term" value="F:metal ion binding"/>
    <property type="evidence" value="ECO:0007669"/>
    <property type="project" value="UniProtKB-KW"/>
</dbReference>
<dbReference type="Gene3D" id="3.60.21.10">
    <property type="match status" value="1"/>
</dbReference>
<evidence type="ECO:0000256" key="3">
    <source>
        <dbReference type="ARBA" id="ARBA00001968"/>
    </source>
</evidence>
<comment type="catalytic activity">
    <reaction evidence="2">
        <text>a nucleoside 2',3'-cyclic phosphate + H2O = a nucleoside 3'-phosphate + H(+)</text>
        <dbReference type="Rhea" id="RHEA:19621"/>
        <dbReference type="ChEBI" id="CHEBI:15377"/>
        <dbReference type="ChEBI" id="CHEBI:15378"/>
        <dbReference type="ChEBI" id="CHEBI:66949"/>
        <dbReference type="ChEBI" id="CHEBI:66954"/>
        <dbReference type="EC" id="3.1.4.16"/>
    </reaction>
</comment>
<name>A0A7T7XNW1_9SPIR</name>
<dbReference type="PANTHER" id="PTHR11575">
    <property type="entry name" value="5'-NUCLEOTIDASE-RELATED"/>
    <property type="match status" value="1"/>
</dbReference>
<keyword evidence="8 11" id="KW-0547">Nucleotide-binding</keyword>
<evidence type="ECO:0000256" key="6">
    <source>
        <dbReference type="ARBA" id="ARBA00022723"/>
    </source>
</evidence>
<evidence type="ECO:0000256" key="4">
    <source>
        <dbReference type="ARBA" id="ARBA00004196"/>
    </source>
</evidence>
<dbReference type="RefSeq" id="WP_215627092.1">
    <property type="nucleotide sequence ID" value="NZ_CP067089.2"/>
</dbReference>
<evidence type="ECO:0000256" key="11">
    <source>
        <dbReference type="RuleBase" id="RU362119"/>
    </source>
</evidence>
<evidence type="ECO:0000313" key="15">
    <source>
        <dbReference type="Proteomes" id="UP000595917"/>
    </source>
</evidence>
<evidence type="ECO:0000313" key="14">
    <source>
        <dbReference type="EMBL" id="QQO09789.1"/>
    </source>
</evidence>
<feature type="domain" description="Calcineurin-like phosphoesterase" evidence="12">
    <location>
        <begin position="31"/>
        <end position="266"/>
    </location>
</feature>
<sequence length="647" mass="70579">MKVVLPKIRWISMVLIIAGALSAYGQTVDITVLATSDVHNNYLEYDYFTDMPTDQNGLVKIATAINQERASNPNVLLLDNGDNIQGNPFGEYLMKNPPQKGQISPIMTLLNAMGYDAMTLGNHEFNFGLPYLNTVIQGAHFPVVCANVVNPLTKTPYFTPYKILVRGFEDRNGYLQLMRIGVIGLVPPQIILWDGAHLRGRVEVMDGYDAAVKYIPQMKAAGADIIIVLAHSGISDFPRQGGEENFGYYMTEIPGVDAVITGHAHGKFPGRAFAGLKGADIDKGTINGIPVVMPSSFADTLGAINLTYEKKNGAWQRTDGSAQLIPVYDTAARTSLYPGDPELAALLEKEHEATVAYIRSPVGGDEGGATAGGSLAAPLNSFFALVRDDYSVQIINEAQTWYTKQALAGTEYANLPVLSAAAPFKAGGRQGPRYYTNVPAGPLAIKNIADLYVFSNTVVCLKMNGAEIKEWLEMSAGQFNQIDPAKQGEQMLVNESFPTYLYDVIDGVTYKIDVSQPARYNAEGTLVDSKAERIKDLRFEGRPIRADQEFVVATNNYRAYGGGNFPGVNPGKIIFASPDENRQVILKYIEYRQEIVPEADGNWELILPAGTGPLIFQSSPLAAESLLPGIRFLRTSETGYGVYQIEQ</sequence>
<dbReference type="InterPro" id="IPR029052">
    <property type="entry name" value="Metallo-depent_PP-like"/>
</dbReference>
<evidence type="ECO:0000259" key="13">
    <source>
        <dbReference type="Pfam" id="PF02872"/>
    </source>
</evidence>
<dbReference type="InterPro" id="IPR004843">
    <property type="entry name" value="Calcineurin-like_PHP"/>
</dbReference>
<organism evidence="14 15">
    <name type="scientific">Breznakiella homolactica</name>
    <dbReference type="NCBI Taxonomy" id="2798577"/>
    <lineage>
        <taxon>Bacteria</taxon>
        <taxon>Pseudomonadati</taxon>
        <taxon>Spirochaetota</taxon>
        <taxon>Spirochaetia</taxon>
        <taxon>Spirochaetales</taxon>
        <taxon>Breznakiellaceae</taxon>
        <taxon>Breznakiella</taxon>
    </lineage>
</organism>
<gene>
    <name evidence="14" type="ORF">JFL75_02445</name>
</gene>
<keyword evidence="7 11" id="KW-0732">Signal</keyword>
<evidence type="ECO:0000256" key="10">
    <source>
        <dbReference type="ARBA" id="ARBA00023268"/>
    </source>
</evidence>